<evidence type="ECO:0000256" key="6">
    <source>
        <dbReference type="SAM" id="MobiDB-lite"/>
    </source>
</evidence>
<evidence type="ECO:0000313" key="8">
    <source>
        <dbReference type="EMBL" id="GGP25268.1"/>
    </source>
</evidence>
<comment type="similarity">
    <text evidence="2">Belongs to the PpiC/parvulin rotamase family.</text>
</comment>
<dbReference type="InterPro" id="IPR050245">
    <property type="entry name" value="PrsA_foldase"/>
</dbReference>
<keyword evidence="4 5" id="KW-0697">Rotamase</keyword>
<evidence type="ECO:0000256" key="4">
    <source>
        <dbReference type="ARBA" id="ARBA00023110"/>
    </source>
</evidence>
<dbReference type="GO" id="GO:0016853">
    <property type="term" value="F:isomerase activity"/>
    <property type="evidence" value="ECO:0007669"/>
    <property type="project" value="UniProtKB-KW"/>
</dbReference>
<dbReference type="PROSITE" id="PS50198">
    <property type="entry name" value="PPIC_PPIASE_2"/>
    <property type="match status" value="1"/>
</dbReference>
<dbReference type="RefSeq" id="WP_188689911.1">
    <property type="nucleotide sequence ID" value="NZ_BMLY01000001.1"/>
</dbReference>
<dbReference type="PANTHER" id="PTHR47245">
    <property type="entry name" value="PEPTIDYLPROLYL ISOMERASE"/>
    <property type="match status" value="1"/>
</dbReference>
<accession>A0ABQ2PIT4</accession>
<dbReference type="Pfam" id="PF00639">
    <property type="entry name" value="Rotamase"/>
    <property type="match status" value="1"/>
</dbReference>
<evidence type="ECO:0000256" key="3">
    <source>
        <dbReference type="ARBA" id="ARBA00013194"/>
    </source>
</evidence>
<dbReference type="SUPFAM" id="SSF54534">
    <property type="entry name" value="FKBP-like"/>
    <property type="match status" value="1"/>
</dbReference>
<comment type="catalytic activity">
    <reaction evidence="1">
        <text>[protein]-peptidylproline (omega=180) = [protein]-peptidylproline (omega=0)</text>
        <dbReference type="Rhea" id="RHEA:16237"/>
        <dbReference type="Rhea" id="RHEA-COMP:10747"/>
        <dbReference type="Rhea" id="RHEA-COMP:10748"/>
        <dbReference type="ChEBI" id="CHEBI:83833"/>
        <dbReference type="ChEBI" id="CHEBI:83834"/>
        <dbReference type="EC" id="5.2.1.8"/>
    </reaction>
</comment>
<feature type="region of interest" description="Disordered" evidence="6">
    <location>
        <begin position="125"/>
        <end position="146"/>
    </location>
</feature>
<comment type="caution">
    <text evidence="8">The sequence shown here is derived from an EMBL/GenBank/DDBJ whole genome shotgun (WGS) entry which is preliminary data.</text>
</comment>
<name>A0ABQ2PIT4_9NEIS</name>
<dbReference type="EMBL" id="BMLY01000001">
    <property type="protein sequence ID" value="GGP25268.1"/>
    <property type="molecule type" value="Genomic_DNA"/>
</dbReference>
<evidence type="ECO:0000256" key="1">
    <source>
        <dbReference type="ARBA" id="ARBA00000971"/>
    </source>
</evidence>
<feature type="domain" description="PpiC" evidence="7">
    <location>
        <begin position="83"/>
        <end position="183"/>
    </location>
</feature>
<keyword evidence="9" id="KW-1185">Reference proteome</keyword>
<dbReference type="InterPro" id="IPR046357">
    <property type="entry name" value="PPIase_dom_sf"/>
</dbReference>
<evidence type="ECO:0000313" key="9">
    <source>
        <dbReference type="Proteomes" id="UP000621859"/>
    </source>
</evidence>
<dbReference type="Proteomes" id="UP000621859">
    <property type="component" value="Unassembled WGS sequence"/>
</dbReference>
<dbReference type="EC" id="5.2.1.8" evidence="3"/>
<protein>
    <recommendedName>
        <fullName evidence="3">peptidylprolyl isomerase</fullName>
        <ecNumber evidence="3">5.2.1.8</ecNumber>
    </recommendedName>
</protein>
<keyword evidence="5 8" id="KW-0413">Isomerase</keyword>
<dbReference type="Gene3D" id="3.10.50.40">
    <property type="match status" value="1"/>
</dbReference>
<dbReference type="InterPro" id="IPR000297">
    <property type="entry name" value="PPIase_PpiC"/>
</dbReference>
<sequence>MPFATINEVRIEAEDQHSLASAAVEELLRQRAVELGLLTPDAEDDDLAAGLEQLLAQEVHIPQPEAAELARYYEAHQSRYSAGELVWASHILLQMTPGMPVPALLTRAEGILHYVQAHPEHFEASARENSNCPSAETGGSLGQLQRGDTVPEFEQSLFADQSIGIWPQLVRTRYGFHILRIDQREPGKVIPLDAITERVRKDLQRQALNKALAQYVSVLAGSAQIEGVTLDRATSPLMN</sequence>
<evidence type="ECO:0000256" key="5">
    <source>
        <dbReference type="PROSITE-ProRule" id="PRU00278"/>
    </source>
</evidence>
<dbReference type="PANTHER" id="PTHR47245:SF2">
    <property type="entry name" value="PEPTIDYL-PROLYL CIS-TRANS ISOMERASE HP_0175-RELATED"/>
    <property type="match status" value="1"/>
</dbReference>
<evidence type="ECO:0000259" key="7">
    <source>
        <dbReference type="PROSITE" id="PS50198"/>
    </source>
</evidence>
<organism evidence="8 9">
    <name type="scientific">Silvimonas amylolytica</name>
    <dbReference type="NCBI Taxonomy" id="449663"/>
    <lineage>
        <taxon>Bacteria</taxon>
        <taxon>Pseudomonadati</taxon>
        <taxon>Pseudomonadota</taxon>
        <taxon>Betaproteobacteria</taxon>
        <taxon>Neisseriales</taxon>
        <taxon>Chitinibacteraceae</taxon>
        <taxon>Silvimonas</taxon>
    </lineage>
</organism>
<evidence type="ECO:0000256" key="2">
    <source>
        <dbReference type="ARBA" id="ARBA00007656"/>
    </source>
</evidence>
<reference evidence="9" key="1">
    <citation type="journal article" date="2019" name="Int. J. Syst. Evol. Microbiol.">
        <title>The Global Catalogue of Microorganisms (GCM) 10K type strain sequencing project: providing services to taxonomists for standard genome sequencing and annotation.</title>
        <authorList>
            <consortium name="The Broad Institute Genomics Platform"/>
            <consortium name="The Broad Institute Genome Sequencing Center for Infectious Disease"/>
            <person name="Wu L."/>
            <person name="Ma J."/>
        </authorList>
    </citation>
    <scope>NUCLEOTIDE SEQUENCE [LARGE SCALE GENOMIC DNA]</scope>
    <source>
        <strain evidence="9">CGMCC 1.8860</strain>
    </source>
</reference>
<gene>
    <name evidence="8" type="ORF">GCM10010971_10870</name>
</gene>
<dbReference type="Gene3D" id="1.10.4030.10">
    <property type="entry name" value="Porin chaperone SurA, peptide-binding domain"/>
    <property type="match status" value="1"/>
</dbReference>
<proteinExistence type="inferred from homology"/>